<dbReference type="Gene3D" id="3.40.50.11040">
    <property type="match status" value="1"/>
</dbReference>
<dbReference type="GO" id="GO:0030686">
    <property type="term" value="C:90S preribosome"/>
    <property type="evidence" value="ECO:0007669"/>
    <property type="project" value="TreeGrafter"/>
</dbReference>
<dbReference type="GO" id="GO:1990883">
    <property type="term" value="F:18S rRNA cytidine N-acetyltransferase activity"/>
    <property type="evidence" value="ECO:0007669"/>
    <property type="project" value="TreeGrafter"/>
</dbReference>
<gene>
    <name evidence="2" type="ORF">OSTQU699_LOCUS4536</name>
</gene>
<sequence>MRKKVDSRIRTLVENCVKLHQRAMFVVVGDKGRDQVVNLHYLLSKTLVAKRPSVLWCYKKELMLSSHKLKRQKQLKKMVQRGLLDPTKEDPFVMFVACTDIRYCYYHETHKILGNTFGMCVLQDFEALNPNLLARTMETVEGGGMVILLLSTLTSLTQLYNLTMDVHSRFRTESHQKVTGRFNERLVLSLASNPNCILMDDELNILPTSTLVKYILPIPTKADGTPLKDPRDAHSAELKELKESLKDAECSLLVLLLHGVVHSTRQGLW</sequence>
<organism evidence="2 3">
    <name type="scientific">Ostreobium quekettii</name>
    <dbReference type="NCBI Taxonomy" id="121088"/>
    <lineage>
        <taxon>Eukaryota</taxon>
        <taxon>Viridiplantae</taxon>
        <taxon>Chlorophyta</taxon>
        <taxon>core chlorophytes</taxon>
        <taxon>Ulvophyceae</taxon>
        <taxon>TCBD clade</taxon>
        <taxon>Bryopsidales</taxon>
        <taxon>Ostreobineae</taxon>
        <taxon>Ostreobiaceae</taxon>
        <taxon>Ostreobium</taxon>
    </lineage>
</organism>
<dbReference type="InterPro" id="IPR032672">
    <property type="entry name" value="TmcA/NAT10/Kre33"/>
</dbReference>
<dbReference type="GO" id="GO:1904812">
    <property type="term" value="P:rRNA acetylation involved in maturation of SSU-rRNA"/>
    <property type="evidence" value="ECO:0007669"/>
    <property type="project" value="TreeGrafter"/>
</dbReference>
<dbReference type="Proteomes" id="UP000708148">
    <property type="component" value="Unassembled WGS sequence"/>
</dbReference>
<proteinExistence type="predicted"/>
<accession>A0A8S1IVT7</accession>
<name>A0A8S1IVT7_9CHLO</name>
<protein>
    <recommendedName>
        <fullName evidence="1">TmcA/NAT10 N-terminal domain-containing protein</fullName>
    </recommendedName>
</protein>
<dbReference type="OrthoDB" id="10067491at2759"/>
<keyword evidence="3" id="KW-1185">Reference proteome</keyword>
<dbReference type="PANTHER" id="PTHR10925:SF5">
    <property type="entry name" value="RNA CYTIDINE ACETYLTRANSFERASE"/>
    <property type="match status" value="1"/>
</dbReference>
<dbReference type="AlphaFoldDB" id="A0A8S1IVT7"/>
<evidence type="ECO:0000259" key="1">
    <source>
        <dbReference type="Pfam" id="PF08351"/>
    </source>
</evidence>
<reference evidence="2" key="1">
    <citation type="submission" date="2020-12" db="EMBL/GenBank/DDBJ databases">
        <authorList>
            <person name="Iha C."/>
        </authorList>
    </citation>
    <scope>NUCLEOTIDE SEQUENCE</scope>
</reference>
<dbReference type="InterPro" id="IPR013562">
    <property type="entry name" value="TmcA/NAT10_N"/>
</dbReference>
<dbReference type="GO" id="GO:0005730">
    <property type="term" value="C:nucleolus"/>
    <property type="evidence" value="ECO:0007669"/>
    <property type="project" value="TreeGrafter"/>
</dbReference>
<dbReference type="PANTHER" id="PTHR10925">
    <property type="entry name" value="N-ACETYLTRANSFERASE 10"/>
    <property type="match status" value="1"/>
</dbReference>
<comment type="caution">
    <text evidence="2">The sequence shown here is derived from an EMBL/GenBank/DDBJ whole genome shotgun (WGS) entry which is preliminary data.</text>
</comment>
<feature type="domain" description="TmcA/NAT10 N-terminal" evidence="1">
    <location>
        <begin position="1"/>
        <end position="200"/>
    </location>
</feature>
<evidence type="ECO:0000313" key="3">
    <source>
        <dbReference type="Proteomes" id="UP000708148"/>
    </source>
</evidence>
<dbReference type="EMBL" id="CAJHUC010000965">
    <property type="protein sequence ID" value="CAD7699177.1"/>
    <property type="molecule type" value="Genomic_DNA"/>
</dbReference>
<evidence type="ECO:0000313" key="2">
    <source>
        <dbReference type="EMBL" id="CAD7699177.1"/>
    </source>
</evidence>
<dbReference type="GO" id="GO:0000049">
    <property type="term" value="F:tRNA binding"/>
    <property type="evidence" value="ECO:0007669"/>
    <property type="project" value="TreeGrafter"/>
</dbReference>
<dbReference type="Pfam" id="PF08351">
    <property type="entry name" value="TmcA_N"/>
    <property type="match status" value="1"/>
</dbReference>